<name>A0A0C9X4P4_9AGAR</name>
<gene>
    <name evidence="1" type="ORF">K443DRAFT_685161</name>
</gene>
<dbReference type="HOGENOM" id="CLU_2942122_0_0_1"/>
<dbReference type="Proteomes" id="UP000054477">
    <property type="component" value="Unassembled WGS sequence"/>
</dbReference>
<dbReference type="AlphaFoldDB" id="A0A0C9X4P4"/>
<evidence type="ECO:0000313" key="1">
    <source>
        <dbReference type="EMBL" id="KIJ92596.1"/>
    </source>
</evidence>
<keyword evidence="2" id="KW-1185">Reference proteome</keyword>
<evidence type="ECO:0000313" key="2">
    <source>
        <dbReference type="Proteomes" id="UP000054477"/>
    </source>
</evidence>
<reference evidence="2" key="2">
    <citation type="submission" date="2015-01" db="EMBL/GenBank/DDBJ databases">
        <title>Evolutionary Origins and Diversification of the Mycorrhizal Mutualists.</title>
        <authorList>
            <consortium name="DOE Joint Genome Institute"/>
            <consortium name="Mycorrhizal Genomics Consortium"/>
            <person name="Kohler A."/>
            <person name="Kuo A."/>
            <person name="Nagy L.G."/>
            <person name="Floudas D."/>
            <person name="Copeland A."/>
            <person name="Barry K.W."/>
            <person name="Cichocki N."/>
            <person name="Veneault-Fourrey C."/>
            <person name="LaButti K."/>
            <person name="Lindquist E.A."/>
            <person name="Lipzen A."/>
            <person name="Lundell T."/>
            <person name="Morin E."/>
            <person name="Murat C."/>
            <person name="Riley R."/>
            <person name="Ohm R."/>
            <person name="Sun H."/>
            <person name="Tunlid A."/>
            <person name="Henrissat B."/>
            <person name="Grigoriev I.V."/>
            <person name="Hibbett D.S."/>
            <person name="Martin F."/>
        </authorList>
    </citation>
    <scope>NUCLEOTIDE SEQUENCE [LARGE SCALE GENOMIC DNA]</scope>
    <source>
        <strain evidence="2">LaAM-08-1</strain>
    </source>
</reference>
<dbReference type="EMBL" id="KN838899">
    <property type="protein sequence ID" value="KIJ92596.1"/>
    <property type="molecule type" value="Genomic_DNA"/>
</dbReference>
<sequence>MIEVLIAQRLWHIQPSQFSITLALGSGGGTAVATWQGTFVWCPHDPLAFLLPQKVQLTHT</sequence>
<organism evidence="1 2">
    <name type="scientific">Laccaria amethystina LaAM-08-1</name>
    <dbReference type="NCBI Taxonomy" id="1095629"/>
    <lineage>
        <taxon>Eukaryota</taxon>
        <taxon>Fungi</taxon>
        <taxon>Dikarya</taxon>
        <taxon>Basidiomycota</taxon>
        <taxon>Agaricomycotina</taxon>
        <taxon>Agaricomycetes</taxon>
        <taxon>Agaricomycetidae</taxon>
        <taxon>Agaricales</taxon>
        <taxon>Agaricineae</taxon>
        <taxon>Hydnangiaceae</taxon>
        <taxon>Laccaria</taxon>
    </lineage>
</organism>
<accession>A0A0C9X4P4</accession>
<proteinExistence type="predicted"/>
<reference evidence="1 2" key="1">
    <citation type="submission" date="2014-04" db="EMBL/GenBank/DDBJ databases">
        <authorList>
            <consortium name="DOE Joint Genome Institute"/>
            <person name="Kuo A."/>
            <person name="Kohler A."/>
            <person name="Nagy L.G."/>
            <person name="Floudas D."/>
            <person name="Copeland A."/>
            <person name="Barry K.W."/>
            <person name="Cichocki N."/>
            <person name="Veneault-Fourrey C."/>
            <person name="LaButti K."/>
            <person name="Lindquist E.A."/>
            <person name="Lipzen A."/>
            <person name="Lundell T."/>
            <person name="Morin E."/>
            <person name="Murat C."/>
            <person name="Sun H."/>
            <person name="Tunlid A."/>
            <person name="Henrissat B."/>
            <person name="Grigoriev I.V."/>
            <person name="Hibbett D.S."/>
            <person name="Martin F."/>
            <person name="Nordberg H.P."/>
            <person name="Cantor M.N."/>
            <person name="Hua S.X."/>
        </authorList>
    </citation>
    <scope>NUCLEOTIDE SEQUENCE [LARGE SCALE GENOMIC DNA]</scope>
    <source>
        <strain evidence="1 2">LaAM-08-1</strain>
    </source>
</reference>
<protein>
    <submittedName>
        <fullName evidence="1">Unplaced genomic scaffold K443scaffold_364, whole genome shotgun sequence</fullName>
    </submittedName>
</protein>